<dbReference type="GO" id="GO:0042910">
    <property type="term" value="F:xenobiotic transmembrane transporter activity"/>
    <property type="evidence" value="ECO:0007669"/>
    <property type="project" value="TreeGrafter"/>
</dbReference>
<evidence type="ECO:0000256" key="6">
    <source>
        <dbReference type="ARBA" id="ARBA00022692"/>
    </source>
</evidence>
<feature type="transmembrane region" description="Helical" evidence="10">
    <location>
        <begin position="1048"/>
        <end position="1069"/>
    </location>
</feature>
<feature type="transmembrane region" description="Helical" evidence="10">
    <location>
        <begin position="543"/>
        <end position="562"/>
    </location>
</feature>
<dbReference type="PRINTS" id="PR00702">
    <property type="entry name" value="ACRIFLAVINRP"/>
</dbReference>
<evidence type="ECO:0000313" key="12">
    <source>
        <dbReference type="Proteomes" id="UP000317557"/>
    </source>
</evidence>
<dbReference type="RefSeq" id="WP_142454292.1">
    <property type="nucleotide sequence ID" value="NZ_FXTP01000007.1"/>
</dbReference>
<evidence type="ECO:0000313" key="11">
    <source>
        <dbReference type="EMBL" id="SMO65599.1"/>
    </source>
</evidence>
<evidence type="ECO:0000256" key="9">
    <source>
        <dbReference type="SAM" id="Coils"/>
    </source>
</evidence>
<comment type="subcellular location">
    <subcellularLocation>
        <location evidence="1">Cell membrane</location>
        <topology evidence="1">Multi-pass membrane protein</topology>
    </subcellularLocation>
</comment>
<evidence type="ECO:0000256" key="2">
    <source>
        <dbReference type="ARBA" id="ARBA00007613"/>
    </source>
</evidence>
<dbReference type="Proteomes" id="UP000317557">
    <property type="component" value="Unassembled WGS sequence"/>
</dbReference>
<dbReference type="InterPro" id="IPR001036">
    <property type="entry name" value="Acrflvin-R"/>
</dbReference>
<dbReference type="NCBIfam" id="TIGR00914">
    <property type="entry name" value="2A0601"/>
    <property type="match status" value="1"/>
</dbReference>
<dbReference type="GO" id="GO:0005886">
    <property type="term" value="C:plasma membrane"/>
    <property type="evidence" value="ECO:0007669"/>
    <property type="project" value="UniProtKB-SubCell"/>
</dbReference>
<keyword evidence="5" id="KW-1003">Cell membrane</keyword>
<feature type="transmembrane region" description="Helical" evidence="10">
    <location>
        <begin position="979"/>
        <end position="998"/>
    </location>
</feature>
<name>A0A521D1M3_9BACT</name>
<dbReference type="SUPFAM" id="SSF82714">
    <property type="entry name" value="Multidrug efflux transporter AcrB TolC docking domain, DN and DC subdomains"/>
    <property type="match status" value="2"/>
</dbReference>
<comment type="similarity">
    <text evidence="2">Belongs to the outer membrane factor (OMF) (TC 1.B.17) family.</text>
</comment>
<dbReference type="Gene3D" id="3.30.70.1320">
    <property type="entry name" value="Multidrug efflux transporter AcrB pore domain like"/>
    <property type="match status" value="1"/>
</dbReference>
<gene>
    <name evidence="11" type="ORF">SAMN06265219_10741</name>
</gene>
<evidence type="ECO:0000256" key="4">
    <source>
        <dbReference type="ARBA" id="ARBA00022448"/>
    </source>
</evidence>
<keyword evidence="4" id="KW-0813">Transport</keyword>
<organism evidence="11 12">
    <name type="scientific">Gracilimonas mengyeensis</name>
    <dbReference type="NCBI Taxonomy" id="1302730"/>
    <lineage>
        <taxon>Bacteria</taxon>
        <taxon>Pseudomonadati</taxon>
        <taxon>Balneolota</taxon>
        <taxon>Balneolia</taxon>
        <taxon>Balneolales</taxon>
        <taxon>Balneolaceae</taxon>
        <taxon>Gracilimonas</taxon>
    </lineage>
</organism>
<evidence type="ECO:0000256" key="7">
    <source>
        <dbReference type="ARBA" id="ARBA00022989"/>
    </source>
</evidence>
<dbReference type="Gene3D" id="3.30.70.1440">
    <property type="entry name" value="Multidrug efflux transporter AcrB pore domain"/>
    <property type="match status" value="1"/>
</dbReference>
<feature type="coiled-coil region" evidence="9">
    <location>
        <begin position="1365"/>
        <end position="1399"/>
    </location>
</feature>
<dbReference type="InterPro" id="IPR027463">
    <property type="entry name" value="AcrB_DN_DC_subdom"/>
</dbReference>
<dbReference type="Gene3D" id="3.30.2090.10">
    <property type="entry name" value="Multidrug efflux transporter AcrB TolC docking domain, DN and DC subdomains"/>
    <property type="match status" value="2"/>
</dbReference>
<keyword evidence="7 10" id="KW-1133">Transmembrane helix</keyword>
<protein>
    <submittedName>
        <fullName evidence="11">Cobalt-zinc-cadmium resistance protein CzcA</fullName>
    </submittedName>
</protein>
<dbReference type="SUPFAM" id="SSF56954">
    <property type="entry name" value="Outer membrane efflux proteins (OEP)"/>
    <property type="match status" value="1"/>
</dbReference>
<keyword evidence="8 10" id="KW-0472">Membrane</keyword>
<dbReference type="Pfam" id="PF02321">
    <property type="entry name" value="OEP"/>
    <property type="match status" value="1"/>
</dbReference>
<evidence type="ECO:0000256" key="10">
    <source>
        <dbReference type="SAM" id="Phobius"/>
    </source>
</evidence>
<feature type="transmembrane region" description="Helical" evidence="10">
    <location>
        <begin position="485"/>
        <end position="508"/>
    </location>
</feature>
<dbReference type="SUPFAM" id="SSF82866">
    <property type="entry name" value="Multidrug efflux transporter AcrB transmembrane domain"/>
    <property type="match status" value="2"/>
</dbReference>
<dbReference type="SUPFAM" id="SSF82693">
    <property type="entry name" value="Multidrug efflux transporter AcrB pore domain, PN1, PN2, PC1 and PC2 subdomains"/>
    <property type="match status" value="3"/>
</dbReference>
<dbReference type="InterPro" id="IPR004763">
    <property type="entry name" value="CusA-like"/>
</dbReference>
<dbReference type="Gene3D" id="3.30.70.1430">
    <property type="entry name" value="Multidrug efflux transporter AcrB pore domain"/>
    <property type="match status" value="2"/>
</dbReference>
<feature type="transmembrane region" description="Helical" evidence="10">
    <location>
        <begin position="906"/>
        <end position="925"/>
    </location>
</feature>
<feature type="transmembrane region" description="Helical" evidence="10">
    <location>
        <begin position="1010"/>
        <end position="1036"/>
    </location>
</feature>
<sequence length="1452" mass="161834">MINNIIRYSVRNKLIISLLTIALAAWGTYSLTQLSIDAVPDITNNQVRVITTSPNLATQEVEQFITFPVELAMANLPGVVEMRSVSKLGLSIVTIVFEEDMGTYLPRQLVSEQLKKAEKEIPAEMGTPEMAPITTGLGEIYQYILDVEPKYADHYDAMELRSIQDWIVRRQLSGIQGVVEINSWGGYLKQYEVAVNPEKLRSMNITLTEVYDALEANNENTGGSYIEKGSETYFIRGQGQVQTLDDIRETVIKTENNIPVIIGDVAEVGYGHAVRYGAITANGEGEKVGGQLLMLKGENTNEVIDRIKERIAQVQESLPEGVVITPFLDRTELISETTATVSENLILGGLIVIFVLVLLIGNFRSGLIVASVIPLSMLFALGMMNLFGVSANLMSLGAIDFGIIIDGAVIIVEFTLYQLTTKSGMLSKLTGAERAAKVDELTIQSSSRMMRSAIFGQVIILIVFIPILSLTGIEGKMFTPMALTFGFAMLGAMILCLTYVPMISSVLLKGDIKEKNGVSAKIMNFFNGIYEPTIRFALRRKSLVLGVAGALFISALIVFLRMGGEFIPQLDEGDFAIHPLVKPGTSLSQTIETNTRLEGILVNEFPDEVKQVVSRIGTGEVPNDPMSMEMSDIIIILHDKDQWTKVETKEELAEKMQEAMIVVPGVNFAFSQPIEMRFNELMTGVRSDVAIKIYGDDLDVLFEQGNEAAGIVGGIRGAADINVEQITGLPQMVVEYERNKIAQYGLAIEDVNQAIQTAFSGGKAGVVFEGERRFDLVVRLQEPYRQDIENLRDLYISLPNGNQVPLEQVATIGYREGPAQISRDDSRRRIVVGVNVRDRDVESLVNEIRLELENNLDLPAGYYITYGGAFENLQRAKDRLSIAVPIALGLIFLLLYFTFSSFKETLMVFTAIPLAAIGGVFALWIRGIPFSISAGVGFIALFGIAVLNGIILISFFKQLKEDGMKDIDERILQGTRQRLRPVLLTAFTDALGFLPMALSTSAGAEVQRPLATVVIGGLISATLLTLVVLPVLYRIFDEGVSWRMNSPKIAAPIVLFFGLMLGAHSNVFAQSVQEVTLDEAIESALQNNLNLKAAFERVRSQQTLSKSRIDIGDTELFYSRSEYDAEQGVGVESFGISQELPFPTEFINQKQVGNAEVDLQQAGLNLTKAELIKRVRKAYYQTAYGHQQLHILNELSEVYQQFMEAAELRYETGESGRLELTGAKSRYQNIQTEQMKAKAQLKQYYFELRRWTYAGDSAQIEQSSLEQLAQNFLNGMNDVRFDDNPKLSYLREQSNVAEAELGLQRSQWLPNLNLQYKRQEVAGTDGFYGIHIGLKVPLWFTAQHQRSKAARLESKAVSMEVEDYRFELQSRTKQLRSELVQLQEQVKFYQNEQNALAEELINTAQKSFEAGEINYLTYTNYLDEAIDIKQKYQQVLLEYLQQVAEWQYLNGQ</sequence>
<evidence type="ECO:0000256" key="8">
    <source>
        <dbReference type="ARBA" id="ARBA00023136"/>
    </source>
</evidence>
<feature type="transmembrane region" description="Helical" evidence="10">
    <location>
        <begin position="367"/>
        <end position="387"/>
    </location>
</feature>
<feature type="transmembrane region" description="Helical" evidence="10">
    <location>
        <begin position="880"/>
        <end position="899"/>
    </location>
</feature>
<evidence type="ECO:0000256" key="3">
    <source>
        <dbReference type="ARBA" id="ARBA00010942"/>
    </source>
</evidence>
<dbReference type="OrthoDB" id="636130at2"/>
<dbReference type="Pfam" id="PF00873">
    <property type="entry name" value="ACR_tran"/>
    <property type="match status" value="1"/>
</dbReference>
<proteinExistence type="inferred from homology"/>
<keyword evidence="9" id="KW-0175">Coiled coil</keyword>
<keyword evidence="6 10" id="KW-0812">Transmembrane</keyword>
<dbReference type="InterPro" id="IPR003423">
    <property type="entry name" value="OMP_efflux"/>
</dbReference>
<feature type="transmembrane region" description="Helical" evidence="10">
    <location>
        <begin position="931"/>
        <end position="956"/>
    </location>
</feature>
<evidence type="ECO:0000256" key="5">
    <source>
        <dbReference type="ARBA" id="ARBA00022475"/>
    </source>
</evidence>
<dbReference type="Gene3D" id="1.20.1600.10">
    <property type="entry name" value="Outer membrane efflux proteins (OEP)"/>
    <property type="match status" value="1"/>
</dbReference>
<feature type="transmembrane region" description="Helical" evidence="10">
    <location>
        <begin position="453"/>
        <end position="473"/>
    </location>
</feature>
<dbReference type="EMBL" id="FXTP01000007">
    <property type="protein sequence ID" value="SMO65599.1"/>
    <property type="molecule type" value="Genomic_DNA"/>
</dbReference>
<feature type="transmembrane region" description="Helical" evidence="10">
    <location>
        <begin position="344"/>
        <end position="360"/>
    </location>
</feature>
<dbReference type="GO" id="GO:0015562">
    <property type="term" value="F:efflux transmembrane transporter activity"/>
    <property type="evidence" value="ECO:0007669"/>
    <property type="project" value="InterPro"/>
</dbReference>
<evidence type="ECO:0000256" key="1">
    <source>
        <dbReference type="ARBA" id="ARBA00004651"/>
    </source>
</evidence>
<feature type="transmembrane region" description="Helical" evidence="10">
    <location>
        <begin position="393"/>
        <end position="417"/>
    </location>
</feature>
<keyword evidence="12" id="KW-1185">Reference proteome</keyword>
<dbReference type="PANTHER" id="PTHR32063">
    <property type="match status" value="1"/>
</dbReference>
<reference evidence="11 12" key="1">
    <citation type="submission" date="2017-05" db="EMBL/GenBank/DDBJ databases">
        <authorList>
            <person name="Varghese N."/>
            <person name="Submissions S."/>
        </authorList>
    </citation>
    <scope>NUCLEOTIDE SEQUENCE [LARGE SCALE GENOMIC DNA]</scope>
    <source>
        <strain evidence="11 12">DSM 21985</strain>
    </source>
</reference>
<dbReference type="Gene3D" id="1.20.1640.10">
    <property type="entry name" value="Multidrug efflux transporter AcrB transmembrane domain"/>
    <property type="match status" value="2"/>
</dbReference>
<dbReference type="GO" id="GO:0008324">
    <property type="term" value="F:monoatomic cation transmembrane transporter activity"/>
    <property type="evidence" value="ECO:0007669"/>
    <property type="project" value="InterPro"/>
</dbReference>
<dbReference type="PANTHER" id="PTHR32063:SF24">
    <property type="entry name" value="CATION EFFLUX SYSTEM (ACRB_ACRD_ACRF FAMILY)"/>
    <property type="match status" value="1"/>
</dbReference>
<accession>A0A521D1M3</accession>
<comment type="similarity">
    <text evidence="3">Belongs to the resistance-nodulation-cell division (RND) (TC 2.A.6) family.</text>
</comment>